<name>A0AAP0CBZ8_9ASTR</name>
<dbReference type="PANTHER" id="PTHR31391">
    <property type="entry name" value="B3 DOMAIN-CONTAINING PROTEIN OS11G0197600-RELATED"/>
    <property type="match status" value="1"/>
</dbReference>
<keyword evidence="3" id="KW-0238">DNA-binding</keyword>
<feature type="region of interest" description="Disordered" evidence="7">
    <location>
        <begin position="1"/>
        <end position="125"/>
    </location>
</feature>
<accession>A0AAP0CBZ8</accession>
<dbReference type="PANTHER" id="PTHR31391:SF107">
    <property type="entry name" value="DNA-BINDING PSEUDOBARREL DOMAIN-CONTAINING PROTEIN-RELATED"/>
    <property type="match status" value="1"/>
</dbReference>
<dbReference type="InterPro" id="IPR015300">
    <property type="entry name" value="DNA-bd_pseudobarrel_sf"/>
</dbReference>
<dbReference type="Proteomes" id="UP001408789">
    <property type="component" value="Unassembled WGS sequence"/>
</dbReference>
<evidence type="ECO:0000256" key="5">
    <source>
        <dbReference type="ARBA" id="ARBA00023242"/>
    </source>
</evidence>
<feature type="domain" description="TF-B3" evidence="8">
    <location>
        <begin position="143"/>
        <end position="234"/>
    </location>
</feature>
<dbReference type="GO" id="GO:0003677">
    <property type="term" value="F:DNA binding"/>
    <property type="evidence" value="ECO:0007669"/>
    <property type="project" value="UniProtKB-KW"/>
</dbReference>
<keyword evidence="2" id="KW-0805">Transcription regulation</keyword>
<evidence type="ECO:0000256" key="6">
    <source>
        <dbReference type="SAM" id="Coils"/>
    </source>
</evidence>
<dbReference type="Gene3D" id="2.40.330.10">
    <property type="entry name" value="DNA-binding pseudobarrel domain"/>
    <property type="match status" value="1"/>
</dbReference>
<keyword evidence="6" id="KW-0175">Coiled coil</keyword>
<feature type="coiled-coil region" evidence="6">
    <location>
        <begin position="448"/>
        <end position="489"/>
    </location>
</feature>
<organism evidence="9 10">
    <name type="scientific">Deinandra increscens subsp. villosa</name>
    <dbReference type="NCBI Taxonomy" id="3103831"/>
    <lineage>
        <taxon>Eukaryota</taxon>
        <taxon>Viridiplantae</taxon>
        <taxon>Streptophyta</taxon>
        <taxon>Embryophyta</taxon>
        <taxon>Tracheophyta</taxon>
        <taxon>Spermatophyta</taxon>
        <taxon>Magnoliopsida</taxon>
        <taxon>eudicotyledons</taxon>
        <taxon>Gunneridae</taxon>
        <taxon>Pentapetalae</taxon>
        <taxon>asterids</taxon>
        <taxon>campanulids</taxon>
        <taxon>Asterales</taxon>
        <taxon>Asteraceae</taxon>
        <taxon>Asteroideae</taxon>
        <taxon>Heliantheae alliance</taxon>
        <taxon>Madieae</taxon>
        <taxon>Madiinae</taxon>
        <taxon>Deinandra</taxon>
    </lineage>
</organism>
<keyword evidence="5" id="KW-0539">Nucleus</keyword>
<dbReference type="SMART" id="SM01019">
    <property type="entry name" value="B3"/>
    <property type="match status" value="1"/>
</dbReference>
<feature type="compositionally biased region" description="Polar residues" evidence="7">
    <location>
        <begin position="80"/>
        <end position="95"/>
    </location>
</feature>
<proteinExistence type="predicted"/>
<evidence type="ECO:0000256" key="3">
    <source>
        <dbReference type="ARBA" id="ARBA00023125"/>
    </source>
</evidence>
<evidence type="ECO:0000256" key="7">
    <source>
        <dbReference type="SAM" id="MobiDB-lite"/>
    </source>
</evidence>
<dbReference type="Pfam" id="PF02362">
    <property type="entry name" value="B3"/>
    <property type="match status" value="1"/>
</dbReference>
<dbReference type="GO" id="GO:0005634">
    <property type="term" value="C:nucleus"/>
    <property type="evidence" value="ECO:0007669"/>
    <property type="project" value="UniProtKB-SubCell"/>
</dbReference>
<sequence length="505" mass="56695">MAAPVTGETDLPPQNSDRHLIHYRHRTTPPPHSPDEDFTISQLIRPKKSQPNPPPPPPSSPLTSSLGKRRKSKPVRYGDSVTTFGKTNTPSQHNTAVEDISSKSSSSQKGSSSTKNMKSKNKSSPAMIKAGEVQLSLGSKNPSCIKMVKAHVDNGYWMGFPLWFGQIHLPKTDSEMVLEDDNGETHHVKYNAEKVGFSAGWKKFAVGHNLLEGDVLVFHLVESYKFKVYTIRANDLNKVDGALSNLILEAHAKQIIPVTYTPSPTTNKTKRAKSLSLTGVPKKHKSLTPSSQIISQRMEQSGNNSEGTGSEVVEGSTPSEPNLSIQELNTFKDFHIMVKGVCIDSELPDDVRMNYFKLCMDRKELLHDSLPENFYYKLVAGMIGETVTIANEIKNCKLTTTKQEFDAWDNSLKSFALLGMKVGFLRDRILTLSRLLFESESRLDIERYTEATKEQKHVEDEIERFTEEVKKLKESYRKIQGVVNDLKKKAGKYEVKFQEEVNAPW</sequence>
<feature type="compositionally biased region" description="Polar residues" evidence="7">
    <location>
        <begin position="287"/>
        <end position="308"/>
    </location>
</feature>
<feature type="compositionally biased region" description="Low complexity" evidence="7">
    <location>
        <begin position="102"/>
        <end position="116"/>
    </location>
</feature>
<comment type="subcellular location">
    <subcellularLocation>
        <location evidence="1">Nucleus</location>
    </subcellularLocation>
</comment>
<dbReference type="PROSITE" id="PS50863">
    <property type="entry name" value="B3"/>
    <property type="match status" value="1"/>
</dbReference>
<evidence type="ECO:0000313" key="10">
    <source>
        <dbReference type="Proteomes" id="UP001408789"/>
    </source>
</evidence>
<dbReference type="AlphaFoldDB" id="A0AAP0CBZ8"/>
<dbReference type="SUPFAM" id="SSF101936">
    <property type="entry name" value="DNA-binding pseudobarrel domain"/>
    <property type="match status" value="1"/>
</dbReference>
<dbReference type="InterPro" id="IPR003340">
    <property type="entry name" value="B3_DNA-bd"/>
</dbReference>
<dbReference type="InterPro" id="IPR044837">
    <property type="entry name" value="REM16-like"/>
</dbReference>
<keyword evidence="4" id="KW-0804">Transcription</keyword>
<gene>
    <name evidence="9" type="ORF">SSX86_030368</name>
</gene>
<feature type="region of interest" description="Disordered" evidence="7">
    <location>
        <begin position="260"/>
        <end position="323"/>
    </location>
</feature>
<evidence type="ECO:0000256" key="2">
    <source>
        <dbReference type="ARBA" id="ARBA00023015"/>
    </source>
</evidence>
<reference evidence="9 10" key="1">
    <citation type="submission" date="2024-04" db="EMBL/GenBank/DDBJ databases">
        <title>The reference genome of an endangered Asteraceae, Deinandra increscens subsp. villosa, native to the Central Coast of California.</title>
        <authorList>
            <person name="Guilliams M."/>
            <person name="Hasenstab-Lehman K."/>
            <person name="Meyer R."/>
            <person name="Mcevoy S."/>
        </authorList>
    </citation>
    <scope>NUCLEOTIDE SEQUENCE [LARGE SCALE GENOMIC DNA]</scope>
    <source>
        <tissue evidence="9">Leaf</tissue>
    </source>
</reference>
<evidence type="ECO:0000256" key="4">
    <source>
        <dbReference type="ARBA" id="ARBA00023163"/>
    </source>
</evidence>
<evidence type="ECO:0000313" key="9">
    <source>
        <dbReference type="EMBL" id="KAK9050662.1"/>
    </source>
</evidence>
<comment type="caution">
    <text evidence="9">The sequence shown here is derived from an EMBL/GenBank/DDBJ whole genome shotgun (WGS) entry which is preliminary data.</text>
</comment>
<keyword evidence="10" id="KW-1185">Reference proteome</keyword>
<dbReference type="CDD" id="cd10017">
    <property type="entry name" value="B3_DNA"/>
    <property type="match status" value="1"/>
</dbReference>
<dbReference type="EMBL" id="JBCNJP010000485">
    <property type="protein sequence ID" value="KAK9050662.1"/>
    <property type="molecule type" value="Genomic_DNA"/>
</dbReference>
<protein>
    <recommendedName>
        <fullName evidence="8">TF-B3 domain-containing protein</fullName>
    </recommendedName>
</protein>
<feature type="compositionally biased region" description="Pro residues" evidence="7">
    <location>
        <begin position="51"/>
        <end position="60"/>
    </location>
</feature>
<evidence type="ECO:0000259" key="8">
    <source>
        <dbReference type="PROSITE" id="PS50863"/>
    </source>
</evidence>
<evidence type="ECO:0000256" key="1">
    <source>
        <dbReference type="ARBA" id="ARBA00004123"/>
    </source>
</evidence>